<keyword evidence="1" id="KW-1133">Transmembrane helix</keyword>
<evidence type="ECO:0000313" key="3">
    <source>
        <dbReference type="Proteomes" id="UP000002035"/>
    </source>
</evidence>
<accession>C5FI07</accession>
<evidence type="ECO:0000256" key="1">
    <source>
        <dbReference type="SAM" id="Phobius"/>
    </source>
</evidence>
<evidence type="ECO:0000313" key="2">
    <source>
        <dbReference type="EMBL" id="EEQ28987.1"/>
    </source>
</evidence>
<organism evidence="2 3">
    <name type="scientific">Arthroderma otae (strain ATCC MYA-4605 / CBS 113480)</name>
    <name type="common">Microsporum canis</name>
    <dbReference type="NCBI Taxonomy" id="554155"/>
    <lineage>
        <taxon>Eukaryota</taxon>
        <taxon>Fungi</taxon>
        <taxon>Dikarya</taxon>
        <taxon>Ascomycota</taxon>
        <taxon>Pezizomycotina</taxon>
        <taxon>Eurotiomycetes</taxon>
        <taxon>Eurotiomycetidae</taxon>
        <taxon>Onygenales</taxon>
        <taxon>Arthrodermataceae</taxon>
        <taxon>Microsporum</taxon>
    </lineage>
</organism>
<keyword evidence="1" id="KW-0472">Membrane</keyword>
<dbReference type="GeneID" id="9223129"/>
<feature type="transmembrane region" description="Helical" evidence="1">
    <location>
        <begin position="55"/>
        <end position="72"/>
    </location>
</feature>
<protein>
    <submittedName>
        <fullName evidence="2">Uncharacterized protein</fullName>
    </submittedName>
</protein>
<dbReference type="Proteomes" id="UP000002035">
    <property type="component" value="Unassembled WGS sequence"/>
</dbReference>
<sequence>MKITAVEAQPIRLPARILRIRHVDFQMRISIPQDNGSSLIARTHSSNPRLRLFPPWYALAICICMPLSICLMERQYGVHGKTLWRDDLTPGDPEEKLARGLQTSDIVFDKCERIFGNKAGTRSPQKLRRRTMQ</sequence>
<reference evidence="3" key="1">
    <citation type="journal article" date="2012" name="MBio">
        <title>Comparative genome analysis of Trichophyton rubrum and related dermatophytes reveals candidate genes involved in infection.</title>
        <authorList>
            <person name="Martinez D.A."/>
            <person name="Oliver B.G."/>
            <person name="Graeser Y."/>
            <person name="Goldberg J.M."/>
            <person name="Li W."/>
            <person name="Martinez-Rossi N.M."/>
            <person name="Monod M."/>
            <person name="Shelest E."/>
            <person name="Barton R.C."/>
            <person name="Birch E."/>
            <person name="Brakhage A.A."/>
            <person name="Chen Z."/>
            <person name="Gurr S.J."/>
            <person name="Heiman D."/>
            <person name="Heitman J."/>
            <person name="Kosti I."/>
            <person name="Rossi A."/>
            <person name="Saif S."/>
            <person name="Samalova M."/>
            <person name="Saunders C.W."/>
            <person name="Shea T."/>
            <person name="Summerbell R.C."/>
            <person name="Xu J."/>
            <person name="Young S."/>
            <person name="Zeng Q."/>
            <person name="Birren B.W."/>
            <person name="Cuomo C.A."/>
            <person name="White T.C."/>
        </authorList>
    </citation>
    <scope>NUCLEOTIDE SEQUENCE [LARGE SCALE GENOMIC DNA]</scope>
    <source>
        <strain evidence="3">ATCC MYA-4605 / CBS 113480</strain>
    </source>
</reference>
<keyword evidence="3" id="KW-1185">Reference proteome</keyword>
<dbReference type="RefSeq" id="XP_002848872.1">
    <property type="nucleotide sequence ID" value="XM_002848826.1"/>
</dbReference>
<dbReference type="VEuPathDB" id="FungiDB:MCYG_01806"/>
<keyword evidence="1" id="KW-0812">Transmembrane</keyword>
<dbReference type="HOGENOM" id="CLU_1906260_0_0_1"/>
<name>C5FI07_ARTOC</name>
<gene>
    <name evidence="2" type="ORF">MCYG_01806</name>
</gene>
<proteinExistence type="predicted"/>
<dbReference type="AlphaFoldDB" id="C5FI07"/>
<dbReference type="EMBL" id="DS995702">
    <property type="protein sequence ID" value="EEQ28987.1"/>
    <property type="molecule type" value="Genomic_DNA"/>
</dbReference>